<accession>A0A818S043</accession>
<name>A0A818S043_9BILA</name>
<dbReference type="AlphaFoldDB" id="A0A818S043"/>
<evidence type="ECO:0000313" key="1">
    <source>
        <dbReference type="EMBL" id="CAF3662342.1"/>
    </source>
</evidence>
<protein>
    <submittedName>
        <fullName evidence="1">Uncharacterized protein</fullName>
    </submittedName>
</protein>
<gene>
    <name evidence="1" type="ORF">JBS370_LOCUS6992</name>
</gene>
<reference evidence="1" key="1">
    <citation type="submission" date="2021-02" db="EMBL/GenBank/DDBJ databases">
        <authorList>
            <person name="Nowell W R."/>
        </authorList>
    </citation>
    <scope>NUCLEOTIDE SEQUENCE</scope>
</reference>
<sequence length="449" mass="52092">MPYSSNPYLFERITREIVFSHLTASIYQSIILPKIEYQSSRFSSNIDETKLVVNGTEKILMIDQHLSTGFEQLEAYLYFRFDFNQILRLNILSSLKDDLFIIGECQIPIYTEKEKLIDEILFDDFKSTDIIFPDQSLATINDNTQFCKDKQLMKDYLAFFTTRHLSRLIKCHRLFSMKTTFPFNFHQLIESIQSNHFEKITDEIISTLTPVTLSGTEFVGFLMSMNLQFDIIKLLSNSNISQENQVQCRFHVLNAINTHKHKYCTETSRLSSPIRQSVSKYVHIGLMESQIRSILLLDHQSSSVPSTKLTSLVQAERRKNRPKIFSVFDFCQWYSDHQEGTARHSTFVPFYFINDINDLTKMFVTNNTSLILNERDTFGRHKTATLLELNGSLIGTLCWKETLIPNRISWNDLTTLAIACAKTIKIMSISTETNYEHQSSAPRKYINTG</sequence>
<dbReference type="EMBL" id="CAJOBD010000404">
    <property type="protein sequence ID" value="CAF3662342.1"/>
    <property type="molecule type" value="Genomic_DNA"/>
</dbReference>
<evidence type="ECO:0000313" key="2">
    <source>
        <dbReference type="Proteomes" id="UP000663836"/>
    </source>
</evidence>
<comment type="caution">
    <text evidence="1">The sequence shown here is derived from an EMBL/GenBank/DDBJ whole genome shotgun (WGS) entry which is preliminary data.</text>
</comment>
<organism evidence="1 2">
    <name type="scientific">Rotaria sordida</name>
    <dbReference type="NCBI Taxonomy" id="392033"/>
    <lineage>
        <taxon>Eukaryota</taxon>
        <taxon>Metazoa</taxon>
        <taxon>Spiralia</taxon>
        <taxon>Gnathifera</taxon>
        <taxon>Rotifera</taxon>
        <taxon>Eurotatoria</taxon>
        <taxon>Bdelloidea</taxon>
        <taxon>Philodinida</taxon>
        <taxon>Philodinidae</taxon>
        <taxon>Rotaria</taxon>
    </lineage>
</organism>
<proteinExistence type="predicted"/>
<dbReference type="Proteomes" id="UP000663836">
    <property type="component" value="Unassembled WGS sequence"/>
</dbReference>